<feature type="domain" description="Flagellin C-terminal" evidence="8">
    <location>
        <begin position="336"/>
        <end position="416"/>
    </location>
</feature>
<evidence type="ECO:0000256" key="6">
    <source>
        <dbReference type="SAM" id="Coils"/>
    </source>
</evidence>
<evidence type="ECO:0000256" key="3">
    <source>
        <dbReference type="ARBA" id="ARBA00005709"/>
    </source>
</evidence>
<evidence type="ECO:0000259" key="8">
    <source>
        <dbReference type="Pfam" id="PF00700"/>
    </source>
</evidence>
<dbReference type="Pfam" id="PF00700">
    <property type="entry name" value="Flagellin_C"/>
    <property type="match status" value="1"/>
</dbReference>
<keyword evidence="9" id="KW-0969">Cilium</keyword>
<comment type="caution">
    <text evidence="9">The sequence shown here is derived from an EMBL/GenBank/DDBJ whole genome shotgun (WGS) entry which is preliminary data.</text>
</comment>
<dbReference type="InterPro" id="IPR046358">
    <property type="entry name" value="Flagellin_C"/>
</dbReference>
<name>A0A2P7R318_9GAMM</name>
<reference evidence="9 10" key="1">
    <citation type="submission" date="2018-03" db="EMBL/GenBank/DDBJ databases">
        <title>The draft genome of Zobellella taiwanensis JCM 13381.</title>
        <authorList>
            <person name="Liu L."/>
            <person name="Li L."/>
            <person name="Wang T."/>
            <person name="Zhang X."/>
            <person name="Liang L."/>
        </authorList>
    </citation>
    <scope>NUCLEOTIDE SEQUENCE [LARGE SCALE GENOMIC DNA]</scope>
    <source>
        <strain evidence="9 10">JCM 13381</strain>
    </source>
</reference>
<dbReference type="RefSeq" id="WP_106452985.1">
    <property type="nucleotide sequence ID" value="NZ_PXYH01000007.1"/>
</dbReference>
<dbReference type="PANTHER" id="PTHR42792">
    <property type="entry name" value="FLAGELLIN"/>
    <property type="match status" value="1"/>
</dbReference>
<comment type="subcellular location">
    <subcellularLocation>
        <location evidence="1">Bacterial flagellum</location>
    </subcellularLocation>
    <subcellularLocation>
        <location evidence="2">Secreted</location>
    </subcellularLocation>
</comment>
<dbReference type="Proteomes" id="UP000242181">
    <property type="component" value="Unassembled WGS sequence"/>
</dbReference>
<gene>
    <name evidence="9" type="primary">flgL</name>
    <name evidence="9" type="ORF">C7I36_06880</name>
</gene>
<organism evidence="9 10">
    <name type="scientific">Zobellella taiwanensis</name>
    <dbReference type="NCBI Taxonomy" id="347535"/>
    <lineage>
        <taxon>Bacteria</taxon>
        <taxon>Pseudomonadati</taxon>
        <taxon>Pseudomonadota</taxon>
        <taxon>Gammaproteobacteria</taxon>
        <taxon>Aeromonadales</taxon>
        <taxon>Aeromonadaceae</taxon>
        <taxon>Zobellella</taxon>
    </lineage>
</organism>
<keyword evidence="4" id="KW-0964">Secreted</keyword>
<evidence type="ECO:0000256" key="5">
    <source>
        <dbReference type="ARBA" id="ARBA00023143"/>
    </source>
</evidence>
<dbReference type="Pfam" id="PF00669">
    <property type="entry name" value="Flagellin_N"/>
    <property type="match status" value="1"/>
</dbReference>
<dbReference type="PANTHER" id="PTHR42792:SF1">
    <property type="entry name" value="FLAGELLAR HOOK-ASSOCIATED PROTEIN 3"/>
    <property type="match status" value="1"/>
</dbReference>
<dbReference type="InterPro" id="IPR001029">
    <property type="entry name" value="Flagellin_N"/>
</dbReference>
<dbReference type="EMBL" id="PXYH01000007">
    <property type="protein sequence ID" value="PSJ44618.1"/>
    <property type="molecule type" value="Genomic_DNA"/>
</dbReference>
<accession>A0A2P7R318</accession>
<evidence type="ECO:0000256" key="2">
    <source>
        <dbReference type="ARBA" id="ARBA00004613"/>
    </source>
</evidence>
<dbReference type="GO" id="GO:0009424">
    <property type="term" value="C:bacterial-type flagellum hook"/>
    <property type="evidence" value="ECO:0007669"/>
    <property type="project" value="InterPro"/>
</dbReference>
<dbReference type="InterPro" id="IPR013384">
    <property type="entry name" value="Flagell_FlgL"/>
</dbReference>
<dbReference type="OrthoDB" id="9768249at2"/>
<evidence type="ECO:0000256" key="4">
    <source>
        <dbReference type="ARBA" id="ARBA00022525"/>
    </source>
</evidence>
<evidence type="ECO:0000259" key="7">
    <source>
        <dbReference type="Pfam" id="PF00669"/>
    </source>
</evidence>
<dbReference type="Gene3D" id="1.20.1330.10">
    <property type="entry name" value="f41 fragment of flagellin, N-terminal domain"/>
    <property type="match status" value="2"/>
</dbReference>
<dbReference type="InterPro" id="IPR001492">
    <property type="entry name" value="Flagellin"/>
</dbReference>
<keyword evidence="6" id="KW-0175">Coiled coil</keyword>
<dbReference type="AlphaFoldDB" id="A0A2P7R318"/>
<keyword evidence="9" id="KW-0966">Cell projection</keyword>
<evidence type="ECO:0000256" key="1">
    <source>
        <dbReference type="ARBA" id="ARBA00004365"/>
    </source>
</evidence>
<sequence length="416" mass="45702">MRVSTFNIFQSQLNNITGKTAQANDMMSKLSSGLRIQTAADDPVAMNSVVNYKNELRKIEQYSKNIDLAENRLRREESALSMGENLLQQSKEILLKANNGTFTQDERDAYATELKNRIDELVDLANSRDEFGQYIFGGFQTDNPPFTLQPDGSVTYNGDGGQRQMQIGDSVKVATNHDGRLVFGQVPNPRGDFTAGYQLTADNREHNLRLDSAVISERGDFADLQPYTLTFADNGGVLEVGLADKNGDPLLDQNGDPVPPQPYQAGQAIKAGGITLVLSGEARAGDQITLDANRADGGGQDHVDVFDSLNRALAWLQQDNNTPSGQSELTEVLDELDAVSSHFTRVRADTGNRLLRLDNQKTNHEDMSLTLEKVRGGMEDLDYARAVGELNQAMVALQATQTMFGKVQGMSLFNYI</sequence>
<dbReference type="GO" id="GO:0005198">
    <property type="term" value="F:structural molecule activity"/>
    <property type="evidence" value="ECO:0007669"/>
    <property type="project" value="InterPro"/>
</dbReference>
<feature type="domain" description="Flagellin N-terminal" evidence="7">
    <location>
        <begin position="3"/>
        <end position="141"/>
    </location>
</feature>
<feature type="coiled-coil region" evidence="6">
    <location>
        <begin position="52"/>
        <end position="79"/>
    </location>
</feature>
<dbReference type="NCBIfam" id="TIGR02550">
    <property type="entry name" value="flagell_flgL"/>
    <property type="match status" value="1"/>
</dbReference>
<evidence type="ECO:0000313" key="9">
    <source>
        <dbReference type="EMBL" id="PSJ44618.1"/>
    </source>
</evidence>
<comment type="similarity">
    <text evidence="3">Belongs to the bacterial flagellin family.</text>
</comment>
<protein>
    <submittedName>
        <fullName evidence="9">Flagellar hook-associated protein 3</fullName>
    </submittedName>
</protein>
<keyword evidence="9" id="KW-0282">Flagellum</keyword>
<dbReference type="GO" id="GO:0071973">
    <property type="term" value="P:bacterial-type flagellum-dependent cell motility"/>
    <property type="evidence" value="ECO:0007669"/>
    <property type="project" value="InterPro"/>
</dbReference>
<keyword evidence="10" id="KW-1185">Reference proteome</keyword>
<proteinExistence type="inferred from homology"/>
<dbReference type="GO" id="GO:0005576">
    <property type="term" value="C:extracellular region"/>
    <property type="evidence" value="ECO:0007669"/>
    <property type="project" value="UniProtKB-SubCell"/>
</dbReference>
<dbReference type="SUPFAM" id="SSF64518">
    <property type="entry name" value="Phase 1 flagellin"/>
    <property type="match status" value="1"/>
</dbReference>
<keyword evidence="5" id="KW-0975">Bacterial flagellum</keyword>
<evidence type="ECO:0000313" key="10">
    <source>
        <dbReference type="Proteomes" id="UP000242181"/>
    </source>
</evidence>